<organism evidence="1 2">
    <name type="scientific">Dermatophagoides farinae</name>
    <name type="common">American house dust mite</name>
    <dbReference type="NCBI Taxonomy" id="6954"/>
    <lineage>
        <taxon>Eukaryota</taxon>
        <taxon>Metazoa</taxon>
        <taxon>Ecdysozoa</taxon>
        <taxon>Arthropoda</taxon>
        <taxon>Chelicerata</taxon>
        <taxon>Arachnida</taxon>
        <taxon>Acari</taxon>
        <taxon>Acariformes</taxon>
        <taxon>Sarcoptiformes</taxon>
        <taxon>Astigmata</taxon>
        <taxon>Psoroptidia</taxon>
        <taxon>Analgoidea</taxon>
        <taxon>Pyroglyphidae</taxon>
        <taxon>Dermatophagoidinae</taxon>
        <taxon>Dermatophagoides</taxon>
    </lineage>
</organism>
<proteinExistence type="predicted"/>
<reference evidence="1" key="2">
    <citation type="journal article" date="2022" name="Res Sq">
        <title>Comparative Genomics Reveals Insights into the Divergent Evolution of Astigmatic Mites and Household Pest Adaptations.</title>
        <authorList>
            <person name="Xiong Q."/>
            <person name="Wan A.T.-Y."/>
            <person name="Liu X.-Y."/>
            <person name="Fung C.S.-H."/>
            <person name="Xiao X."/>
            <person name="Malainual N."/>
            <person name="Hou J."/>
            <person name="Wang L."/>
            <person name="Wang M."/>
            <person name="Yang K."/>
            <person name="Cui Y."/>
            <person name="Leung E."/>
            <person name="Nong W."/>
            <person name="Shin S.-K."/>
            <person name="Au S."/>
            <person name="Jeong K.Y."/>
            <person name="Chew F.T."/>
            <person name="Hui J."/>
            <person name="Leung T.F."/>
            <person name="Tungtrongchitr A."/>
            <person name="Zhong N."/>
            <person name="Liu Z."/>
            <person name="Tsui S."/>
        </authorList>
    </citation>
    <scope>NUCLEOTIDE SEQUENCE</scope>
    <source>
        <strain evidence="1">Derf</strain>
        <tissue evidence="1">Whole organism</tissue>
    </source>
</reference>
<evidence type="ECO:0000313" key="2">
    <source>
        <dbReference type="Proteomes" id="UP000790347"/>
    </source>
</evidence>
<keyword evidence="2" id="KW-1185">Reference proteome</keyword>
<comment type="caution">
    <text evidence="1">The sequence shown here is derived from an EMBL/GenBank/DDBJ whole genome shotgun (WGS) entry which is preliminary data.</text>
</comment>
<dbReference type="EMBL" id="ASGP02000008">
    <property type="protein sequence ID" value="KAH9493967.1"/>
    <property type="molecule type" value="Genomic_DNA"/>
</dbReference>
<accession>A0A922HMP4</accession>
<dbReference type="Proteomes" id="UP000790347">
    <property type="component" value="Unassembled WGS sequence"/>
</dbReference>
<protein>
    <submittedName>
        <fullName evidence="1">Uncharacterized protein</fullName>
    </submittedName>
</protein>
<dbReference type="AlphaFoldDB" id="A0A922HMP4"/>
<evidence type="ECO:0000313" key="1">
    <source>
        <dbReference type="EMBL" id="KAH9493967.1"/>
    </source>
</evidence>
<gene>
    <name evidence="1" type="ORF">DERF_014691</name>
</gene>
<name>A0A922HMP4_DERFA</name>
<sequence length="85" mass="9116">MITSSSASTSSSSSSSFIYLCIIDNSGGGGGGGGGGYVVCSQFHNIITYDPYGLSKYPIMFHSLNNYQKMKLANENYHSDIFMHA</sequence>
<reference evidence="1" key="1">
    <citation type="submission" date="2013-05" db="EMBL/GenBank/DDBJ databases">
        <authorList>
            <person name="Yim A.K.Y."/>
            <person name="Chan T.F."/>
            <person name="Ji K.M."/>
            <person name="Liu X.Y."/>
            <person name="Zhou J.W."/>
            <person name="Li R.Q."/>
            <person name="Yang K.Y."/>
            <person name="Li J."/>
            <person name="Li M."/>
            <person name="Law P.T.W."/>
            <person name="Wu Y.L."/>
            <person name="Cai Z.L."/>
            <person name="Qin H."/>
            <person name="Bao Y."/>
            <person name="Leung R.K.K."/>
            <person name="Ng P.K.S."/>
            <person name="Zou J."/>
            <person name="Zhong X.J."/>
            <person name="Ran P.X."/>
            <person name="Zhong N.S."/>
            <person name="Liu Z.G."/>
            <person name="Tsui S.K.W."/>
        </authorList>
    </citation>
    <scope>NUCLEOTIDE SEQUENCE</scope>
    <source>
        <strain evidence="1">Derf</strain>
        <tissue evidence="1">Whole organism</tissue>
    </source>
</reference>